<comment type="catalytic activity">
    <reaction evidence="10">
        <text>L-cystine(out) + H(+)(out) = L-cystine(in) + H(+)(in)</text>
        <dbReference type="Rhea" id="RHEA:66172"/>
        <dbReference type="ChEBI" id="CHEBI:15378"/>
        <dbReference type="ChEBI" id="CHEBI:35491"/>
    </reaction>
    <physiologicalReaction direction="left-to-right" evidence="10">
        <dbReference type="Rhea" id="RHEA:66173"/>
    </physiologicalReaction>
</comment>
<name>A0AA36GV42_CYLNA</name>
<evidence type="ECO:0000256" key="9">
    <source>
        <dbReference type="ARBA" id="ARBA00023228"/>
    </source>
</evidence>
<keyword evidence="8 12" id="KW-0472">Membrane</keyword>
<keyword evidence="14" id="KW-1185">Reference proteome</keyword>
<evidence type="ECO:0000256" key="2">
    <source>
        <dbReference type="ARBA" id="ARBA00006855"/>
    </source>
</evidence>
<feature type="compositionally biased region" description="Basic and acidic residues" evidence="11">
    <location>
        <begin position="316"/>
        <end position="378"/>
    </location>
</feature>
<evidence type="ECO:0000256" key="4">
    <source>
        <dbReference type="ARBA" id="ARBA00022692"/>
    </source>
</evidence>
<evidence type="ECO:0000256" key="10">
    <source>
        <dbReference type="ARBA" id="ARBA00048473"/>
    </source>
</evidence>
<feature type="transmembrane region" description="Helical" evidence="12">
    <location>
        <begin position="104"/>
        <end position="127"/>
    </location>
</feature>
<dbReference type="PANTHER" id="PTHR13131:SF5">
    <property type="entry name" value="CYSTINOSIN"/>
    <property type="match status" value="1"/>
</dbReference>
<evidence type="ECO:0000256" key="8">
    <source>
        <dbReference type="ARBA" id="ARBA00023136"/>
    </source>
</evidence>
<gene>
    <name evidence="13" type="ORF">CYNAS_LOCUS10708</name>
</gene>
<dbReference type="PANTHER" id="PTHR13131">
    <property type="entry name" value="CYSTINOSIN"/>
    <property type="match status" value="1"/>
</dbReference>
<keyword evidence="3" id="KW-0813">Transport</keyword>
<keyword evidence="6" id="KW-0769">Symport</keyword>
<organism evidence="13 14">
    <name type="scientific">Cylicocyclus nassatus</name>
    <name type="common">Nematode worm</name>
    <dbReference type="NCBI Taxonomy" id="53992"/>
    <lineage>
        <taxon>Eukaryota</taxon>
        <taxon>Metazoa</taxon>
        <taxon>Ecdysozoa</taxon>
        <taxon>Nematoda</taxon>
        <taxon>Chromadorea</taxon>
        <taxon>Rhabditida</taxon>
        <taxon>Rhabditina</taxon>
        <taxon>Rhabditomorpha</taxon>
        <taxon>Strongyloidea</taxon>
        <taxon>Strongylidae</taxon>
        <taxon>Cylicocyclus</taxon>
    </lineage>
</organism>
<feature type="transmembrane region" description="Helical" evidence="12">
    <location>
        <begin position="287"/>
        <end position="308"/>
    </location>
</feature>
<dbReference type="Proteomes" id="UP001176961">
    <property type="component" value="Unassembled WGS sequence"/>
</dbReference>
<evidence type="ECO:0000256" key="5">
    <source>
        <dbReference type="ARBA" id="ARBA00022737"/>
    </source>
</evidence>
<reference evidence="13" key="1">
    <citation type="submission" date="2023-07" db="EMBL/GenBank/DDBJ databases">
        <authorList>
            <consortium name="CYATHOMIX"/>
        </authorList>
    </citation>
    <scope>NUCLEOTIDE SEQUENCE</scope>
    <source>
        <strain evidence="13">N/A</strain>
    </source>
</reference>
<dbReference type="SMART" id="SM00679">
    <property type="entry name" value="CTNS"/>
    <property type="match status" value="1"/>
</dbReference>
<keyword evidence="7 12" id="KW-1133">Transmembrane helix</keyword>
<evidence type="ECO:0000256" key="3">
    <source>
        <dbReference type="ARBA" id="ARBA00022448"/>
    </source>
</evidence>
<evidence type="ECO:0000313" key="14">
    <source>
        <dbReference type="Proteomes" id="UP001176961"/>
    </source>
</evidence>
<proteinExistence type="inferred from homology"/>
<dbReference type="AlphaFoldDB" id="A0AA36GV42"/>
<keyword evidence="9" id="KW-0458">Lysosome</keyword>
<dbReference type="FunFam" id="1.20.1280.290:FF:000016">
    <property type="entry name" value="Cystinosin homolog"/>
    <property type="match status" value="1"/>
</dbReference>
<evidence type="ECO:0000256" key="7">
    <source>
        <dbReference type="ARBA" id="ARBA00022989"/>
    </source>
</evidence>
<dbReference type="NCBIfam" id="TIGR00951">
    <property type="entry name" value="2A43"/>
    <property type="match status" value="1"/>
</dbReference>
<feature type="transmembrane region" description="Helical" evidence="12">
    <location>
        <begin position="184"/>
        <end position="207"/>
    </location>
</feature>
<evidence type="ECO:0000313" key="13">
    <source>
        <dbReference type="EMBL" id="CAJ0598725.1"/>
    </source>
</evidence>
<evidence type="ECO:0000256" key="11">
    <source>
        <dbReference type="SAM" id="MobiDB-lite"/>
    </source>
</evidence>
<protein>
    <recommendedName>
        <fullName evidence="15">Cystinosin</fullName>
    </recommendedName>
</protein>
<dbReference type="EMBL" id="CATQJL010000223">
    <property type="protein sequence ID" value="CAJ0598725.1"/>
    <property type="molecule type" value="Genomic_DNA"/>
</dbReference>
<dbReference type="GO" id="GO:0015293">
    <property type="term" value="F:symporter activity"/>
    <property type="evidence" value="ECO:0007669"/>
    <property type="project" value="UniProtKB-KW"/>
</dbReference>
<evidence type="ECO:0000256" key="1">
    <source>
        <dbReference type="ARBA" id="ARBA00004155"/>
    </source>
</evidence>
<evidence type="ECO:0000256" key="6">
    <source>
        <dbReference type="ARBA" id="ARBA00022847"/>
    </source>
</evidence>
<evidence type="ECO:0008006" key="15">
    <source>
        <dbReference type="Google" id="ProtNLM"/>
    </source>
</evidence>
<evidence type="ECO:0000256" key="12">
    <source>
        <dbReference type="SAM" id="Phobius"/>
    </source>
</evidence>
<dbReference type="GO" id="GO:0015184">
    <property type="term" value="F:L-cystine transmembrane transporter activity"/>
    <property type="evidence" value="ECO:0007669"/>
    <property type="project" value="TreeGrafter"/>
</dbReference>
<keyword evidence="4 12" id="KW-0812">Transmembrane</keyword>
<dbReference type="GO" id="GO:0005765">
    <property type="term" value="C:lysosomal membrane"/>
    <property type="evidence" value="ECO:0007669"/>
    <property type="project" value="UniProtKB-SubCell"/>
</dbReference>
<accession>A0AA36GV42</accession>
<dbReference type="InterPro" id="IPR006603">
    <property type="entry name" value="PQ-loop_rpt"/>
</dbReference>
<feature type="transmembrane region" description="Helical" evidence="12">
    <location>
        <begin position="157"/>
        <end position="177"/>
    </location>
</feature>
<keyword evidence="5" id="KW-0677">Repeat</keyword>
<dbReference type="InterPro" id="IPR005282">
    <property type="entry name" value="LC_transporter"/>
</dbReference>
<comment type="caution">
    <text evidence="13">The sequence shown here is derived from an EMBL/GenBank/DDBJ whole genome shotgun (WGS) entry which is preliminary data.</text>
</comment>
<comment type="subcellular location">
    <subcellularLocation>
        <location evidence="1">Lysosome membrane</location>
        <topology evidence="1">Multi-pass membrane protein</topology>
    </subcellularLocation>
</comment>
<comment type="similarity">
    <text evidence="2">Belongs to the cystinosin family.</text>
</comment>
<sequence length="390" mass="43631">MVVISLGSPLSTSSLQPIVRPEKLTVTLGKSTNFTLRIKMTLKNDVELYFIGNPYVVVKPLLFKATTCEGVFHVHGRRPSNGHRLEIRSCATPSSNVGNSECDIIVIGLNFDLLALNVLGYLTYFVYNLFMFASEKIQAQYHEAHPHSPIPVLLNDVFFAFHGLATCLATVGQCFVYKRGGQRVSLICIVIMVILSLYALVSGLAMACGYLNMLQFVTNLSFIKMAVTPLKYIPQAILNYRRKSTTGWSIGNRLLDFAGGGLGLLQMGLQCWNVADWTAFYGNPVKFGLSLVSLLFDILFMIQHYILYPQKRRKDRSSEGEEKNTDESNKSHEKSDSTSTKERTTKNRKDSHEKSDVRQKENGAQEKEQMDERGDKSDAGQSLMMILSAI</sequence>
<dbReference type="Pfam" id="PF04193">
    <property type="entry name" value="PQ-loop"/>
    <property type="match status" value="1"/>
</dbReference>
<feature type="region of interest" description="Disordered" evidence="11">
    <location>
        <begin position="313"/>
        <end position="390"/>
    </location>
</feature>